<evidence type="ECO:0000313" key="1">
    <source>
        <dbReference type="EMBL" id="MCP2728073.1"/>
    </source>
</evidence>
<protein>
    <recommendedName>
        <fullName evidence="3">Restriction endonuclease subunit R</fullName>
    </recommendedName>
</protein>
<sequence>METAIPQCLTYMVGSPNLEKPVYGLVTNGHQFAFIKLQQRSQKEYGISDTFSLRSRQNHLYDVVQILKQIRDRL</sequence>
<keyword evidence="2" id="KW-1185">Reference proteome</keyword>
<reference evidence="1" key="1">
    <citation type="submission" date="2022-06" db="EMBL/GenBank/DDBJ databases">
        <title>New cyanobacteria of genus Symplocastrum in benthos of Lake Baikal.</title>
        <authorList>
            <person name="Sorokovikova E."/>
            <person name="Tikhonova I."/>
            <person name="Krasnopeev A."/>
            <person name="Evseev P."/>
            <person name="Gladkikh A."/>
            <person name="Belykh O."/>
        </authorList>
    </citation>
    <scope>NUCLEOTIDE SEQUENCE</scope>
    <source>
        <strain evidence="1">BBK-W-15</strain>
    </source>
</reference>
<organism evidence="1 2">
    <name type="scientific">Limnofasciculus baicalensis BBK-W-15</name>
    <dbReference type="NCBI Taxonomy" id="2699891"/>
    <lineage>
        <taxon>Bacteria</taxon>
        <taxon>Bacillati</taxon>
        <taxon>Cyanobacteriota</taxon>
        <taxon>Cyanophyceae</taxon>
        <taxon>Coleofasciculales</taxon>
        <taxon>Coleofasciculaceae</taxon>
        <taxon>Limnofasciculus</taxon>
        <taxon>Limnofasciculus baicalensis</taxon>
    </lineage>
</organism>
<dbReference type="EMBL" id="JAMZMM010000038">
    <property type="protein sequence ID" value="MCP2728073.1"/>
    <property type="molecule type" value="Genomic_DNA"/>
</dbReference>
<evidence type="ECO:0000313" key="2">
    <source>
        <dbReference type="Proteomes" id="UP001204953"/>
    </source>
</evidence>
<accession>A0AAE3GQQ2</accession>
<dbReference type="RefSeq" id="WP_254010874.1">
    <property type="nucleotide sequence ID" value="NZ_JAMZMM010000038.1"/>
</dbReference>
<proteinExistence type="predicted"/>
<comment type="caution">
    <text evidence="1">The sequence shown here is derived from an EMBL/GenBank/DDBJ whole genome shotgun (WGS) entry which is preliminary data.</text>
</comment>
<gene>
    <name evidence="1" type="ORF">NJ959_06235</name>
</gene>
<name>A0AAE3GQQ2_9CYAN</name>
<evidence type="ECO:0008006" key="3">
    <source>
        <dbReference type="Google" id="ProtNLM"/>
    </source>
</evidence>
<dbReference type="Proteomes" id="UP001204953">
    <property type="component" value="Unassembled WGS sequence"/>
</dbReference>
<dbReference type="AlphaFoldDB" id="A0AAE3GQQ2"/>